<comment type="caution">
    <text evidence="2">The sequence shown here is derived from an EMBL/GenBank/DDBJ whole genome shotgun (WGS) entry which is preliminary data.</text>
</comment>
<dbReference type="Pfam" id="PF10648">
    <property type="entry name" value="Gmad2"/>
    <property type="match status" value="1"/>
</dbReference>
<name>A0ABP5X5W9_9ACTN</name>
<reference evidence="3" key="1">
    <citation type="journal article" date="2019" name="Int. J. Syst. Evol. Microbiol.">
        <title>The Global Catalogue of Microorganisms (GCM) 10K type strain sequencing project: providing services to taxonomists for standard genome sequencing and annotation.</title>
        <authorList>
            <consortium name="The Broad Institute Genomics Platform"/>
            <consortium name="The Broad Institute Genome Sequencing Center for Infectious Disease"/>
            <person name="Wu L."/>
            <person name="Ma J."/>
        </authorList>
    </citation>
    <scope>NUCLEOTIDE SEQUENCE [LARGE SCALE GENOMIC DNA]</scope>
    <source>
        <strain evidence="3">JCM 6305</strain>
    </source>
</reference>
<feature type="domain" description="LysM" evidence="1">
    <location>
        <begin position="119"/>
        <end position="167"/>
    </location>
</feature>
<gene>
    <name evidence="2" type="ORF">GCM10010405_28540</name>
</gene>
<dbReference type="Pfam" id="PF01476">
    <property type="entry name" value="LysM"/>
    <property type="match status" value="1"/>
</dbReference>
<evidence type="ECO:0000313" key="2">
    <source>
        <dbReference type="EMBL" id="GAA2443299.1"/>
    </source>
</evidence>
<dbReference type="EMBL" id="BAAASZ010000020">
    <property type="protein sequence ID" value="GAA2443299.1"/>
    <property type="molecule type" value="Genomic_DNA"/>
</dbReference>
<protein>
    <recommendedName>
        <fullName evidence="1">LysM domain-containing protein</fullName>
    </recommendedName>
</protein>
<keyword evidence="3" id="KW-1185">Reference proteome</keyword>
<evidence type="ECO:0000313" key="3">
    <source>
        <dbReference type="Proteomes" id="UP001501638"/>
    </source>
</evidence>
<dbReference type="Gene3D" id="3.10.350.10">
    <property type="entry name" value="LysM domain"/>
    <property type="match status" value="1"/>
</dbReference>
<sequence length="171" mass="18307">MPAPTREVSVTNRIDQPRAFDLVGDPLLVAGVGAGFEADLRYRVGEGHHEVGGAFDVGGGTGRHAQFQVRVDLGGVTFRLDRLVVQVFEISPGDGSEIGVASVPVIYGPRIVPGYTGYREHTVARGETLSTVARIHYGNAGLYEWLVRANPQLDDPDLLVPGQVLRVPLGP</sequence>
<dbReference type="CDD" id="cd00118">
    <property type="entry name" value="LysM"/>
    <property type="match status" value="1"/>
</dbReference>
<dbReference type="InterPro" id="IPR036779">
    <property type="entry name" value="LysM_dom_sf"/>
</dbReference>
<organism evidence="2 3">
    <name type="scientific">Streptomyces macrosporus</name>
    <dbReference type="NCBI Taxonomy" id="44032"/>
    <lineage>
        <taxon>Bacteria</taxon>
        <taxon>Bacillati</taxon>
        <taxon>Actinomycetota</taxon>
        <taxon>Actinomycetes</taxon>
        <taxon>Kitasatosporales</taxon>
        <taxon>Streptomycetaceae</taxon>
        <taxon>Streptomyces</taxon>
    </lineage>
</organism>
<dbReference type="PROSITE" id="PS51782">
    <property type="entry name" value="LYSM"/>
    <property type="match status" value="1"/>
</dbReference>
<dbReference type="SMART" id="SM00257">
    <property type="entry name" value="LysM"/>
    <property type="match status" value="1"/>
</dbReference>
<dbReference type="InterPro" id="IPR018911">
    <property type="entry name" value="Gmad2_Ig-like_dom"/>
</dbReference>
<dbReference type="InterPro" id="IPR018392">
    <property type="entry name" value="LysM"/>
</dbReference>
<accession>A0ABP5X5W9</accession>
<proteinExistence type="predicted"/>
<dbReference type="Proteomes" id="UP001501638">
    <property type="component" value="Unassembled WGS sequence"/>
</dbReference>
<dbReference type="SUPFAM" id="SSF54106">
    <property type="entry name" value="LysM domain"/>
    <property type="match status" value="1"/>
</dbReference>
<evidence type="ECO:0000259" key="1">
    <source>
        <dbReference type="PROSITE" id="PS51782"/>
    </source>
</evidence>